<evidence type="ECO:0000313" key="4">
    <source>
        <dbReference type="Proteomes" id="UP000093000"/>
    </source>
</evidence>
<dbReference type="STRING" id="101091.A0A1C7N4W1"/>
<feature type="region of interest" description="Disordered" evidence="1">
    <location>
        <begin position="182"/>
        <end position="209"/>
    </location>
</feature>
<dbReference type="OrthoDB" id="2230296at2759"/>
<dbReference type="Proteomes" id="UP000093000">
    <property type="component" value="Unassembled WGS sequence"/>
</dbReference>
<comment type="caution">
    <text evidence="3">The sequence shown here is derived from an EMBL/GenBank/DDBJ whole genome shotgun (WGS) entry which is preliminary data.</text>
</comment>
<keyword evidence="2" id="KW-0812">Transmembrane</keyword>
<dbReference type="AlphaFoldDB" id="A0A1C7N4W1"/>
<keyword evidence="2" id="KW-0472">Membrane</keyword>
<feature type="transmembrane region" description="Helical" evidence="2">
    <location>
        <begin position="317"/>
        <end position="336"/>
    </location>
</feature>
<feature type="compositionally biased region" description="Polar residues" evidence="1">
    <location>
        <begin position="126"/>
        <end position="139"/>
    </location>
</feature>
<dbReference type="InParanoid" id="A0A1C7N4W1"/>
<evidence type="ECO:0000256" key="2">
    <source>
        <dbReference type="SAM" id="Phobius"/>
    </source>
</evidence>
<feature type="compositionally biased region" description="Polar residues" evidence="1">
    <location>
        <begin position="183"/>
        <end position="193"/>
    </location>
</feature>
<keyword evidence="2" id="KW-1133">Transmembrane helix</keyword>
<feature type="transmembrane region" description="Helical" evidence="2">
    <location>
        <begin position="276"/>
        <end position="297"/>
    </location>
</feature>
<feature type="region of interest" description="Disordered" evidence="1">
    <location>
        <begin position="118"/>
        <end position="140"/>
    </location>
</feature>
<evidence type="ECO:0000256" key="1">
    <source>
        <dbReference type="SAM" id="MobiDB-lite"/>
    </source>
</evidence>
<evidence type="ECO:0000313" key="3">
    <source>
        <dbReference type="EMBL" id="OBZ83669.1"/>
    </source>
</evidence>
<gene>
    <name evidence="3" type="ORF">A0J61_08282</name>
</gene>
<sequence>MDQQSTSQPKRLIHSRTNSYNNIQYHESTSSRNSMNLIEGTTLHFPQGNNKKPNSASMVDARLQRQRWDAFFEPQYSFNAFNYEDKQSATQDDELHKKKMDKLIDEGNIMLEVFKTPRSSSRHSYENSPSHFSASSTPTAGIMTPTLPCLNIDKTKSDKQIRRLEDEAMLMSRLELLKKIRMQSDSQRQCGQTDTDDIPEEPRTNTTQTTPIAANWKQLTEKAKRLHKEAQADAKSVVTSRSSTSSLELDEKQADIANEKESSKGCLPYRQSFLCFIFGFLFPPLWLVGAFYVSPYAKRQPSADRRMDRIWRRRSRIALCIFSVVLLILLVVFFVVRPDLVGWRRSKQPI</sequence>
<dbReference type="EMBL" id="LUGH01000623">
    <property type="protein sequence ID" value="OBZ83669.1"/>
    <property type="molecule type" value="Genomic_DNA"/>
</dbReference>
<name>A0A1C7N4W1_9FUNG</name>
<protein>
    <submittedName>
        <fullName evidence="3">Uncharacterized protein</fullName>
    </submittedName>
</protein>
<reference evidence="3 4" key="1">
    <citation type="submission" date="2016-03" db="EMBL/GenBank/DDBJ databases">
        <title>Choanephora cucurbitarum.</title>
        <authorList>
            <person name="Min B."/>
            <person name="Park H."/>
            <person name="Park J.-H."/>
            <person name="Shin H.-D."/>
            <person name="Choi I.-G."/>
        </authorList>
    </citation>
    <scope>NUCLEOTIDE SEQUENCE [LARGE SCALE GENOMIC DNA]</scope>
    <source>
        <strain evidence="3 4">KUS-F28377</strain>
    </source>
</reference>
<proteinExistence type="predicted"/>
<accession>A0A1C7N4W1</accession>
<keyword evidence="4" id="KW-1185">Reference proteome</keyword>
<organism evidence="3 4">
    <name type="scientific">Choanephora cucurbitarum</name>
    <dbReference type="NCBI Taxonomy" id="101091"/>
    <lineage>
        <taxon>Eukaryota</taxon>
        <taxon>Fungi</taxon>
        <taxon>Fungi incertae sedis</taxon>
        <taxon>Mucoromycota</taxon>
        <taxon>Mucoromycotina</taxon>
        <taxon>Mucoromycetes</taxon>
        <taxon>Mucorales</taxon>
        <taxon>Mucorineae</taxon>
        <taxon>Choanephoraceae</taxon>
        <taxon>Choanephoroideae</taxon>
        <taxon>Choanephora</taxon>
    </lineage>
</organism>